<reference evidence="1" key="2">
    <citation type="journal article" date="2022" name="New Phytol.">
        <title>Evolutionary transition to the ectomycorrhizal habit in the genomes of a hyperdiverse lineage of mushroom-forming fungi.</title>
        <authorList>
            <person name="Looney B."/>
            <person name="Miyauchi S."/>
            <person name="Morin E."/>
            <person name="Drula E."/>
            <person name="Courty P.E."/>
            <person name="Kohler A."/>
            <person name="Kuo A."/>
            <person name="LaButti K."/>
            <person name="Pangilinan J."/>
            <person name="Lipzen A."/>
            <person name="Riley R."/>
            <person name="Andreopoulos W."/>
            <person name="He G."/>
            <person name="Johnson J."/>
            <person name="Nolan M."/>
            <person name="Tritt A."/>
            <person name="Barry K.W."/>
            <person name="Grigoriev I.V."/>
            <person name="Nagy L.G."/>
            <person name="Hibbett D."/>
            <person name="Henrissat B."/>
            <person name="Matheny P.B."/>
            <person name="Labbe J."/>
            <person name="Martin F.M."/>
        </authorList>
    </citation>
    <scope>NUCLEOTIDE SEQUENCE</scope>
    <source>
        <strain evidence="1">HHB10654</strain>
    </source>
</reference>
<sequence>MCVRWRIQHKMSGTEKKKAASSRIREPWRPRFTLPVVPFPPTRRLLFYGYAVSNEWLHDFALQVLSNQTGIRTLTWEWALPPKVLPPGVVVGPEDEVTVLSICASNEDSLVDRPSQEQVDKLQQIMGSGRPMWWVDHDSPESYE</sequence>
<dbReference type="Proteomes" id="UP000814140">
    <property type="component" value="Unassembled WGS sequence"/>
</dbReference>
<gene>
    <name evidence="1" type="ORF">BV25DRAFT_757898</name>
</gene>
<accession>A0ACB8T026</accession>
<comment type="caution">
    <text evidence="1">The sequence shown here is derived from an EMBL/GenBank/DDBJ whole genome shotgun (WGS) entry which is preliminary data.</text>
</comment>
<protein>
    <submittedName>
        <fullName evidence="1">Uncharacterized protein</fullName>
    </submittedName>
</protein>
<name>A0ACB8T026_9AGAM</name>
<dbReference type="EMBL" id="MU277212">
    <property type="protein sequence ID" value="KAI0061448.1"/>
    <property type="molecule type" value="Genomic_DNA"/>
</dbReference>
<evidence type="ECO:0000313" key="2">
    <source>
        <dbReference type="Proteomes" id="UP000814140"/>
    </source>
</evidence>
<evidence type="ECO:0000313" key="1">
    <source>
        <dbReference type="EMBL" id="KAI0061448.1"/>
    </source>
</evidence>
<keyword evidence="2" id="KW-1185">Reference proteome</keyword>
<organism evidence="1 2">
    <name type="scientific">Artomyces pyxidatus</name>
    <dbReference type="NCBI Taxonomy" id="48021"/>
    <lineage>
        <taxon>Eukaryota</taxon>
        <taxon>Fungi</taxon>
        <taxon>Dikarya</taxon>
        <taxon>Basidiomycota</taxon>
        <taxon>Agaricomycotina</taxon>
        <taxon>Agaricomycetes</taxon>
        <taxon>Russulales</taxon>
        <taxon>Auriscalpiaceae</taxon>
        <taxon>Artomyces</taxon>
    </lineage>
</organism>
<proteinExistence type="predicted"/>
<reference evidence="1" key="1">
    <citation type="submission" date="2021-03" db="EMBL/GenBank/DDBJ databases">
        <authorList>
            <consortium name="DOE Joint Genome Institute"/>
            <person name="Ahrendt S."/>
            <person name="Looney B.P."/>
            <person name="Miyauchi S."/>
            <person name="Morin E."/>
            <person name="Drula E."/>
            <person name="Courty P.E."/>
            <person name="Chicoki N."/>
            <person name="Fauchery L."/>
            <person name="Kohler A."/>
            <person name="Kuo A."/>
            <person name="Labutti K."/>
            <person name="Pangilinan J."/>
            <person name="Lipzen A."/>
            <person name="Riley R."/>
            <person name="Andreopoulos W."/>
            <person name="He G."/>
            <person name="Johnson J."/>
            <person name="Barry K.W."/>
            <person name="Grigoriev I.V."/>
            <person name="Nagy L."/>
            <person name="Hibbett D."/>
            <person name="Henrissat B."/>
            <person name="Matheny P.B."/>
            <person name="Labbe J."/>
            <person name="Martin F."/>
        </authorList>
    </citation>
    <scope>NUCLEOTIDE SEQUENCE</scope>
    <source>
        <strain evidence="1">HHB10654</strain>
    </source>
</reference>